<evidence type="ECO:0000313" key="1">
    <source>
        <dbReference type="EMBL" id="VAW59699.1"/>
    </source>
</evidence>
<name>A0A3B0XDN6_9ZZZZ</name>
<sequence length="285" mass="32818">MSIDKEQLQKDKAQLNALFEAGRGGKADAALIKQLRKQFYEIREASVALINSQEGATARYEYIEFCLGYIASYIINKEGSAYINPENDIFSYCSGTICNDDFPAQLEEKILAAIQGKKLDNTYSIQLLARKLKDKEHYTRATGYYQAIKDRLSNPDAWNDWAQCYSAQEEYAMAADTIENGLKHYSDSQLLNCNYAFYLARNKQQSKALEVLDGFVKRVEIKKYADDHFYVYAINYKTILYREYKMALHELIEYSRLSATGGWNREAVMKEVEKIRPIVEAMTYG</sequence>
<dbReference type="InterPro" id="IPR011990">
    <property type="entry name" value="TPR-like_helical_dom_sf"/>
</dbReference>
<dbReference type="AlphaFoldDB" id="A0A3B0XDN6"/>
<accession>A0A3B0XDN6</accession>
<gene>
    <name evidence="1" type="ORF">MNBD_GAMMA11-2606</name>
</gene>
<dbReference type="SUPFAM" id="SSF48452">
    <property type="entry name" value="TPR-like"/>
    <property type="match status" value="1"/>
</dbReference>
<organism evidence="1">
    <name type="scientific">hydrothermal vent metagenome</name>
    <dbReference type="NCBI Taxonomy" id="652676"/>
    <lineage>
        <taxon>unclassified sequences</taxon>
        <taxon>metagenomes</taxon>
        <taxon>ecological metagenomes</taxon>
    </lineage>
</organism>
<reference evidence="1" key="1">
    <citation type="submission" date="2018-06" db="EMBL/GenBank/DDBJ databases">
        <authorList>
            <person name="Zhirakovskaya E."/>
        </authorList>
    </citation>
    <scope>NUCLEOTIDE SEQUENCE</scope>
</reference>
<dbReference type="EMBL" id="UOFG01000091">
    <property type="protein sequence ID" value="VAW59699.1"/>
    <property type="molecule type" value="Genomic_DNA"/>
</dbReference>
<protein>
    <submittedName>
        <fullName evidence="1">Uncharacterized protein</fullName>
    </submittedName>
</protein>
<dbReference type="Gene3D" id="1.25.40.10">
    <property type="entry name" value="Tetratricopeptide repeat domain"/>
    <property type="match status" value="1"/>
</dbReference>
<proteinExistence type="predicted"/>